<reference evidence="4 5" key="1">
    <citation type="submission" date="2019-03" db="EMBL/GenBank/DDBJ databases">
        <title>Genomic Encyclopedia of Type Strains, Phase IV (KMG-IV): sequencing the most valuable type-strain genomes for metagenomic binning, comparative biology and taxonomic classification.</title>
        <authorList>
            <person name="Goeker M."/>
        </authorList>
    </citation>
    <scope>NUCLEOTIDE SEQUENCE [LARGE SCALE GENOMIC DNA]</scope>
    <source>
        <strain evidence="4 5">DSM 100059</strain>
    </source>
</reference>
<evidence type="ECO:0000313" key="4">
    <source>
        <dbReference type="EMBL" id="TDW96022.1"/>
    </source>
</evidence>
<dbReference type="InterPro" id="IPR036597">
    <property type="entry name" value="Fido-like_dom_sf"/>
</dbReference>
<feature type="binding site" evidence="2">
    <location>
        <begin position="247"/>
        <end position="248"/>
    </location>
    <ligand>
        <name>ATP</name>
        <dbReference type="ChEBI" id="CHEBI:30616"/>
    </ligand>
</feature>
<dbReference type="Gene3D" id="1.10.10.10">
    <property type="entry name" value="Winged helix-like DNA-binding domain superfamily/Winged helix DNA-binding domain"/>
    <property type="match status" value="1"/>
</dbReference>
<evidence type="ECO:0000313" key="5">
    <source>
        <dbReference type="Proteomes" id="UP000294498"/>
    </source>
</evidence>
<evidence type="ECO:0000256" key="2">
    <source>
        <dbReference type="PIRSR" id="PIRSR640198-2"/>
    </source>
</evidence>
<dbReference type="InterPro" id="IPR040198">
    <property type="entry name" value="Fido_containing"/>
</dbReference>
<keyword evidence="2" id="KW-0067">ATP-binding</keyword>
<protein>
    <submittedName>
        <fullName evidence="4">Fic family protein</fullName>
    </submittedName>
</protein>
<dbReference type="PANTHER" id="PTHR13504">
    <property type="entry name" value="FIDO DOMAIN-CONTAINING PROTEIN DDB_G0283145"/>
    <property type="match status" value="1"/>
</dbReference>
<dbReference type="Pfam" id="PF13776">
    <property type="entry name" value="DUF4172"/>
    <property type="match status" value="1"/>
</dbReference>
<organism evidence="4 5">
    <name type="scientific">Dinghuibacter silviterrae</name>
    <dbReference type="NCBI Taxonomy" id="1539049"/>
    <lineage>
        <taxon>Bacteria</taxon>
        <taxon>Pseudomonadati</taxon>
        <taxon>Bacteroidota</taxon>
        <taxon>Chitinophagia</taxon>
        <taxon>Chitinophagales</taxon>
        <taxon>Chitinophagaceae</taxon>
        <taxon>Dinghuibacter</taxon>
    </lineage>
</organism>
<dbReference type="EMBL" id="SODV01000002">
    <property type="protein sequence ID" value="TDW96022.1"/>
    <property type="molecule type" value="Genomic_DNA"/>
</dbReference>
<gene>
    <name evidence="4" type="ORF">EDB95_3844</name>
</gene>
<dbReference type="InterPro" id="IPR025230">
    <property type="entry name" value="DUF4172"/>
</dbReference>
<keyword evidence="2" id="KW-0547">Nucleotide-binding</keyword>
<dbReference type="OrthoDB" id="9814400at2"/>
<evidence type="ECO:0000259" key="3">
    <source>
        <dbReference type="PROSITE" id="PS51459"/>
    </source>
</evidence>
<evidence type="ECO:0000256" key="1">
    <source>
        <dbReference type="PIRSR" id="PIRSR640198-1"/>
    </source>
</evidence>
<dbReference type="GO" id="GO:0005524">
    <property type="term" value="F:ATP binding"/>
    <property type="evidence" value="ECO:0007669"/>
    <property type="project" value="UniProtKB-KW"/>
</dbReference>
<dbReference type="PROSITE" id="PS51459">
    <property type="entry name" value="FIDO"/>
    <property type="match status" value="1"/>
</dbReference>
<keyword evidence="5" id="KW-1185">Reference proteome</keyword>
<dbReference type="Gene3D" id="1.10.3290.10">
    <property type="entry name" value="Fido-like domain"/>
    <property type="match status" value="1"/>
</dbReference>
<comment type="caution">
    <text evidence="4">The sequence shown here is derived from an EMBL/GenBank/DDBJ whole genome shotgun (WGS) entry which is preliminary data.</text>
</comment>
<feature type="active site" evidence="1">
    <location>
        <position position="205"/>
    </location>
</feature>
<sequence>MYLYQHKGWPKFTWDADAILPKVGVVRHRQGKILGEMQAVGFKVREDALLNTLTLDVTKSSEIEGERLNTAQVRSSIAKRLGIDIAGAVPVDRHVEGVVEMMLDATQRFEEVMTEDRLFGWHAALFPTGRSGMHKITVGNWRTPEGGPMQVVSGAMGRETIHFEAPGAEQVPLEMRRFLDWFNRAPDTDPVLKAGIAHLWFVTIHPFDDGNGRITRALTDMLLARADRSPQRFYSISAQILKEKEMYYHLLEDSQKGSLDITAWLLWFLDCLYHAMDSTEEVLSGVFTRQRFYEKHRDIPLNERQQKMVAHLLDGFFGKLTTSKWAKMTKCSDDTALRDIQDLMEKGILVKEPGGGRSTSYTLAT</sequence>
<dbReference type="PANTHER" id="PTHR13504:SF33">
    <property type="entry name" value="FIC FAMILY PROTEIN"/>
    <property type="match status" value="1"/>
</dbReference>
<feature type="domain" description="Fido" evidence="3">
    <location>
        <begin position="113"/>
        <end position="270"/>
    </location>
</feature>
<proteinExistence type="predicted"/>
<dbReference type="Proteomes" id="UP000294498">
    <property type="component" value="Unassembled WGS sequence"/>
</dbReference>
<feature type="binding site" evidence="2">
    <location>
        <begin position="209"/>
        <end position="216"/>
    </location>
    <ligand>
        <name>ATP</name>
        <dbReference type="ChEBI" id="CHEBI:30616"/>
    </ligand>
</feature>
<dbReference type="InterPro" id="IPR003812">
    <property type="entry name" value="Fido"/>
</dbReference>
<dbReference type="AlphaFoldDB" id="A0A4V3GKK6"/>
<dbReference type="InterPro" id="IPR036388">
    <property type="entry name" value="WH-like_DNA-bd_sf"/>
</dbReference>
<dbReference type="RefSeq" id="WP_133995915.1">
    <property type="nucleotide sequence ID" value="NZ_SODV01000002.1"/>
</dbReference>
<accession>A0A4V3GKK6</accession>
<dbReference type="SUPFAM" id="SSF140931">
    <property type="entry name" value="Fic-like"/>
    <property type="match status" value="1"/>
</dbReference>
<name>A0A4V3GKK6_9BACT</name>
<dbReference type="Pfam" id="PF02661">
    <property type="entry name" value="Fic"/>
    <property type="match status" value="1"/>
</dbReference>